<dbReference type="KEGG" id="sphj:BSL82_03795"/>
<evidence type="ECO:0000313" key="2">
    <source>
        <dbReference type="Proteomes" id="UP000182063"/>
    </source>
</evidence>
<name>A0A1L3ZSF5_9SPHN</name>
<evidence type="ECO:0000313" key="1">
    <source>
        <dbReference type="EMBL" id="API58540.1"/>
    </source>
</evidence>
<dbReference type="RefSeq" id="WP_072596107.1">
    <property type="nucleotide sequence ID" value="NZ_CP018221.1"/>
</dbReference>
<keyword evidence="2" id="KW-1185">Reference proteome</keyword>
<dbReference type="OrthoDB" id="9970722at2"/>
<organism evidence="1 2">
    <name type="scientific">Tardibacter chloracetimidivorans</name>
    <dbReference type="NCBI Taxonomy" id="1921510"/>
    <lineage>
        <taxon>Bacteria</taxon>
        <taxon>Pseudomonadati</taxon>
        <taxon>Pseudomonadota</taxon>
        <taxon>Alphaproteobacteria</taxon>
        <taxon>Sphingomonadales</taxon>
        <taxon>Sphingomonadaceae</taxon>
        <taxon>Tardibacter</taxon>
    </lineage>
</organism>
<dbReference type="AlphaFoldDB" id="A0A1L3ZSF5"/>
<sequence>MSDNALMSPKPPQVLDEDDFDTLTVIDMGDAISLGQVTEDDDLHDVIIGKEQAKRLIDLLKEFADEQ</sequence>
<dbReference type="STRING" id="1921510.BSL82_03795"/>
<dbReference type="EMBL" id="CP018221">
    <property type="protein sequence ID" value="API58540.1"/>
    <property type="molecule type" value="Genomic_DNA"/>
</dbReference>
<accession>A0A1L3ZSF5</accession>
<dbReference type="Proteomes" id="UP000182063">
    <property type="component" value="Chromosome"/>
</dbReference>
<gene>
    <name evidence="1" type="ORF">BSL82_03795</name>
</gene>
<protein>
    <submittedName>
        <fullName evidence="1">Uncharacterized protein</fullName>
    </submittedName>
</protein>
<proteinExistence type="predicted"/>
<reference evidence="2" key="1">
    <citation type="submission" date="2016-11" db="EMBL/GenBank/DDBJ databases">
        <title>Complete Genome Sequence of alachlor-degrading Sphingomonas sp. strain JJ-A5.</title>
        <authorList>
            <person name="Lee H."/>
            <person name="Ka J.-O."/>
        </authorList>
    </citation>
    <scope>NUCLEOTIDE SEQUENCE [LARGE SCALE GENOMIC DNA]</scope>
    <source>
        <strain evidence="2">JJ-A5</strain>
    </source>
</reference>